<evidence type="ECO:0000259" key="2">
    <source>
        <dbReference type="PROSITE" id="PS51376"/>
    </source>
</evidence>
<dbReference type="InterPro" id="IPR017893">
    <property type="entry name" value="DBB_domain"/>
</dbReference>
<feature type="region of interest" description="Disordered" evidence="1">
    <location>
        <begin position="538"/>
        <end position="571"/>
    </location>
</feature>
<feature type="region of interest" description="Disordered" evidence="1">
    <location>
        <begin position="592"/>
        <end position="616"/>
    </location>
</feature>
<feature type="compositionally biased region" description="Low complexity" evidence="1">
    <location>
        <begin position="543"/>
        <end position="554"/>
    </location>
</feature>
<evidence type="ECO:0000313" key="3">
    <source>
        <dbReference type="Proteomes" id="UP000694865"/>
    </source>
</evidence>
<dbReference type="SMART" id="SM01282">
    <property type="entry name" value="DBB"/>
    <property type="match status" value="1"/>
</dbReference>
<reference evidence="4" key="1">
    <citation type="submission" date="2025-08" db="UniProtKB">
        <authorList>
            <consortium name="RefSeq"/>
        </authorList>
    </citation>
    <scope>IDENTIFICATION</scope>
    <source>
        <tissue evidence="4">Testes</tissue>
    </source>
</reference>
<dbReference type="PROSITE" id="PS51376">
    <property type="entry name" value="DBB"/>
    <property type="match status" value="1"/>
</dbReference>
<evidence type="ECO:0000313" key="4">
    <source>
        <dbReference type="RefSeq" id="XP_006814050.1"/>
    </source>
</evidence>
<gene>
    <name evidence="4" type="primary">LOC102806852</name>
</gene>
<dbReference type="Gene3D" id="3.40.50.10140">
    <property type="entry name" value="Toll/interleukin-1 receptor homology (TIR) domain"/>
    <property type="match status" value="1"/>
</dbReference>
<protein>
    <submittedName>
        <fullName evidence="4">Phosphoinositide 3-kinase adapter protein 1-like</fullName>
    </submittedName>
</protein>
<proteinExistence type="predicted"/>
<keyword evidence="3" id="KW-1185">Reference proteome</keyword>
<dbReference type="RefSeq" id="XP_006814050.1">
    <property type="nucleotide sequence ID" value="XM_006813987.1"/>
</dbReference>
<dbReference type="Proteomes" id="UP000694865">
    <property type="component" value="Unplaced"/>
</dbReference>
<evidence type="ECO:0000256" key="1">
    <source>
        <dbReference type="SAM" id="MobiDB-lite"/>
    </source>
</evidence>
<sequence length="833" mass="94188">MEDGLSWSSYLCGQFESSCKVFWEDVSKLPLNDKASSIIKSARAQLLIISPQYIELYDEYIHNLLINPIGFLCGVEVDSVDYTEFVKRNPVFTEWMLVSATDDIEKIASVVFQAIEMATPPDDMYVRVDRPARKSTKKSKYPRDIAKKLNKDKMVIQPSKALCGEAATLVVILKAALLTDTTTKYTVKFKSATKEIDMEATRLNEFTLTVQVPQDFPPGSAIATVTKPGVLSSLGECRFKFEDKLKHISDYILDTLNPIDFLCQAMEISPSDVVVLDNILTSNYKKSMPWEGLDKMGSIVHEMQAVAKTRETPTLIHFAAKFGLRELCALLINSPGAILAYEIENCNGDYPHDLASQSGYEDLAVFLSSFVVSTDNFLALQRQLEIQGLYDVPFGVAIPADPLFDCKRNELEKLINGEETDIENIYDTLPGLSDDIYDSVEDEDRATPAPFDLASRYSFRRPVMSTGPGKTIEDPSEIYSAAQKELINIQKQVKDKMISIDDAVRIFEAFKLHEKDQFYSYKTQTEFIYAARDSLSKNKEKLQSQQQQQPSRAPAAPPDIPPRGVSEEQERWNKLYRKMTVKVDKGARKKKAIRRGSEEFSRGIQRHGRDGSNSSTASICEEAGKHCELMYDDVENCNKHPDNQRMQAGPGILGEWYDACVAYYKVPERLPVFDFSDPFIKYSANTAQMYVLEGNPLNFQPENPFGRKIGFLSGFAADEECIVKHTPEKDSILPGHKFYASSAFELAEMLRNKEIDAAFLFTDIEEFPDIKPVGQNFICSDTDTYLVMRKGSPLRQWWNKAFARVVEEGKYYGVCFKAERKYGEFIFPVTSLT</sequence>
<dbReference type="InterPro" id="IPR052446">
    <property type="entry name" value="B-cell_PI3K-Signaling_Adptrs"/>
</dbReference>
<dbReference type="PANTHER" id="PTHR16267">
    <property type="entry name" value="BANK1/PIK3AP1 FAMILY MEMBER"/>
    <property type="match status" value="1"/>
</dbReference>
<name>A0ABM0M209_SACKO</name>
<dbReference type="Gene3D" id="3.40.190.10">
    <property type="entry name" value="Periplasmic binding protein-like II"/>
    <property type="match status" value="2"/>
</dbReference>
<dbReference type="GeneID" id="102806852"/>
<organism evidence="3 4">
    <name type="scientific">Saccoglossus kowalevskii</name>
    <name type="common">Acorn worm</name>
    <dbReference type="NCBI Taxonomy" id="10224"/>
    <lineage>
        <taxon>Eukaryota</taxon>
        <taxon>Metazoa</taxon>
        <taxon>Hemichordata</taxon>
        <taxon>Enteropneusta</taxon>
        <taxon>Harrimaniidae</taxon>
        <taxon>Saccoglossus</taxon>
    </lineage>
</organism>
<dbReference type="PANTHER" id="PTHR16267:SF11">
    <property type="entry name" value="STUMPS, ISOFORM E"/>
    <property type="match status" value="1"/>
</dbReference>
<dbReference type="Pfam" id="PF14545">
    <property type="entry name" value="DBB"/>
    <property type="match status" value="1"/>
</dbReference>
<dbReference type="SUPFAM" id="SSF53850">
    <property type="entry name" value="Periplasmic binding protein-like II"/>
    <property type="match status" value="1"/>
</dbReference>
<feature type="domain" description="DBB" evidence="2">
    <location>
        <begin position="156"/>
        <end position="296"/>
    </location>
</feature>
<accession>A0ABM0M209</accession>
<dbReference type="InterPro" id="IPR035897">
    <property type="entry name" value="Toll_tir_struct_dom_sf"/>
</dbReference>